<dbReference type="Proteomes" id="UP000584642">
    <property type="component" value="Unassembled WGS sequence"/>
</dbReference>
<organism evidence="16 17">
    <name type="scientific">Azospirillum oleiclasticum</name>
    <dbReference type="NCBI Taxonomy" id="2735135"/>
    <lineage>
        <taxon>Bacteria</taxon>
        <taxon>Pseudomonadati</taxon>
        <taxon>Pseudomonadota</taxon>
        <taxon>Alphaproteobacteria</taxon>
        <taxon>Rhodospirillales</taxon>
        <taxon>Azospirillaceae</taxon>
        <taxon>Azospirillum</taxon>
    </lineage>
</organism>
<feature type="chain" id="PRO_5045461527" description="peptidoglycan glycosyltransferase" evidence="12">
    <location>
        <begin position="26"/>
        <end position="686"/>
    </location>
</feature>
<evidence type="ECO:0000256" key="11">
    <source>
        <dbReference type="ARBA" id="ARBA00049902"/>
    </source>
</evidence>
<keyword evidence="17" id="KW-1185">Reference proteome</keyword>
<dbReference type="RefSeq" id="WP_180283661.1">
    <property type="nucleotide sequence ID" value="NZ_JABFDB010000014.1"/>
</dbReference>
<proteinExistence type="inferred from homology"/>
<dbReference type="PANTHER" id="PTHR32282:SF15">
    <property type="entry name" value="PENICILLIN-BINDING PROTEIN 1C"/>
    <property type="match status" value="1"/>
</dbReference>
<keyword evidence="8" id="KW-0378">Hydrolase</keyword>
<dbReference type="Pfam" id="PF00912">
    <property type="entry name" value="Transgly"/>
    <property type="match status" value="1"/>
</dbReference>
<comment type="similarity">
    <text evidence="2">In the C-terminal section; belongs to the transpeptidase family.</text>
</comment>
<dbReference type="EMBL" id="JABFDB010000014">
    <property type="protein sequence ID" value="NYZ21886.1"/>
    <property type="molecule type" value="Genomic_DNA"/>
</dbReference>
<comment type="catalytic activity">
    <reaction evidence="11">
        <text>[GlcNAc-(1-&gt;4)-Mur2Ac(oyl-L-Ala-gamma-D-Glu-L-Lys-D-Ala-D-Ala)](n)-di-trans,octa-cis-undecaprenyl diphosphate + beta-D-GlcNAc-(1-&gt;4)-Mur2Ac(oyl-L-Ala-gamma-D-Glu-L-Lys-D-Ala-D-Ala)-di-trans,octa-cis-undecaprenyl diphosphate = [GlcNAc-(1-&gt;4)-Mur2Ac(oyl-L-Ala-gamma-D-Glu-L-Lys-D-Ala-D-Ala)](n+1)-di-trans,octa-cis-undecaprenyl diphosphate + di-trans,octa-cis-undecaprenyl diphosphate + H(+)</text>
        <dbReference type="Rhea" id="RHEA:23708"/>
        <dbReference type="Rhea" id="RHEA-COMP:9602"/>
        <dbReference type="Rhea" id="RHEA-COMP:9603"/>
        <dbReference type="ChEBI" id="CHEBI:15378"/>
        <dbReference type="ChEBI" id="CHEBI:58405"/>
        <dbReference type="ChEBI" id="CHEBI:60033"/>
        <dbReference type="ChEBI" id="CHEBI:78435"/>
        <dbReference type="EC" id="2.4.99.28"/>
    </reaction>
</comment>
<gene>
    <name evidence="16" type="primary">pbpC</name>
    <name evidence="16" type="ORF">HND93_19405</name>
</gene>
<feature type="domain" description="Penicillin-binding C-terminal" evidence="15">
    <location>
        <begin position="603"/>
        <end position="682"/>
    </location>
</feature>
<evidence type="ECO:0000313" key="16">
    <source>
        <dbReference type="EMBL" id="NYZ21886.1"/>
    </source>
</evidence>
<evidence type="ECO:0000313" key="17">
    <source>
        <dbReference type="Proteomes" id="UP000584642"/>
    </source>
</evidence>
<keyword evidence="9" id="KW-0511">Multifunctional enzyme</keyword>
<dbReference type="EC" id="2.4.99.28" evidence="10"/>
<dbReference type="InterPro" id="IPR050396">
    <property type="entry name" value="Glycosyltr_51/Transpeptidase"/>
</dbReference>
<evidence type="ECO:0000256" key="1">
    <source>
        <dbReference type="ARBA" id="ARBA00004752"/>
    </source>
</evidence>
<dbReference type="Gene3D" id="1.10.3810.10">
    <property type="entry name" value="Biosynthetic peptidoglycan transglycosylase-like"/>
    <property type="match status" value="1"/>
</dbReference>
<evidence type="ECO:0000256" key="12">
    <source>
        <dbReference type="SAM" id="SignalP"/>
    </source>
</evidence>
<evidence type="ECO:0000256" key="8">
    <source>
        <dbReference type="ARBA" id="ARBA00022801"/>
    </source>
</evidence>
<keyword evidence="12" id="KW-0732">Signal</keyword>
<evidence type="ECO:0000256" key="2">
    <source>
        <dbReference type="ARBA" id="ARBA00007090"/>
    </source>
</evidence>
<accession>A0ABX2TCG8</accession>
<dbReference type="NCBIfam" id="TIGR02073">
    <property type="entry name" value="PBP_1c"/>
    <property type="match status" value="1"/>
</dbReference>
<evidence type="ECO:0000256" key="7">
    <source>
        <dbReference type="ARBA" id="ARBA00022679"/>
    </source>
</evidence>
<keyword evidence="4" id="KW-0121">Carboxypeptidase</keyword>
<feature type="domain" description="Glycosyl transferase family 51" evidence="14">
    <location>
        <begin position="59"/>
        <end position="225"/>
    </location>
</feature>
<evidence type="ECO:0000256" key="10">
    <source>
        <dbReference type="ARBA" id="ARBA00044770"/>
    </source>
</evidence>
<dbReference type="Pfam" id="PF00905">
    <property type="entry name" value="Transpeptidase"/>
    <property type="match status" value="1"/>
</dbReference>
<comment type="pathway">
    <text evidence="1">Cell wall biogenesis; peptidoglycan biosynthesis.</text>
</comment>
<feature type="domain" description="Penicillin-binding protein transpeptidase" evidence="13">
    <location>
        <begin position="302"/>
        <end position="523"/>
    </location>
</feature>
<dbReference type="Pfam" id="PF06832">
    <property type="entry name" value="BiPBP_C"/>
    <property type="match status" value="1"/>
</dbReference>
<keyword evidence="5" id="KW-0645">Protease</keyword>
<dbReference type="InterPro" id="IPR001264">
    <property type="entry name" value="Glyco_trans_51"/>
</dbReference>
<evidence type="ECO:0000259" key="13">
    <source>
        <dbReference type="Pfam" id="PF00905"/>
    </source>
</evidence>
<evidence type="ECO:0000256" key="4">
    <source>
        <dbReference type="ARBA" id="ARBA00022645"/>
    </source>
</evidence>
<sequence>MLRPRGRRLALALAAAATLAGAAVALDSAFPPDLSRLADRSVMVTDRSGAPLRAFLNGADSWRLPATVEDVAPVYLDLLLAYEDKRFRDHMGVDPLAVLRAAGQNLTAGRVVSGASTLTMQVARLLEPKPRTLWAKLREARLALALERRFDKDAILGMYLTLAPFGGNLEGVRAATSALFGKRPAELTVAEAALLVALPRSPTALRPERSPERARAARDAVLDRAVAVGALDAKAAAEAKAEPVPDRLFPMPATAPHLAERARREAPGQAVVRTTIDGPLQRALEDLTRRSLADLHDKAGIAVVVADHRTREVLAYIGAPDALDHRRFGPIDMVEARRSPGSALKPFIYGLGFDDGVIHPETLIADVSTRFGDYAPRNFDRDFSGELTVREALQRSLNVPAVLVLDKVGPVRFTEALRRTGVRLALPRGTALPGLPVALGGASISLWDMAALYAGLAHEGRVAPLRIRPDAPPGEEHRLMEPESARRVLRILEGAALPPGMVQAADVRRRAPVAVKTGTSYGFRDAWAFGVSGRHVVGVWTGRPDGTPSPDRYGRNTAAPLLHRVFDLLPSDPAGPVDRLATGRPAALLDRIGAGLPGLDVPERLRLVFPADGMALEAMGGDGQAAPLPLEASGGRRPLAWLVDGRRVAVSPVRRDILWRPDGPGTVRITVVDADGRSDSAVVDVR</sequence>
<keyword evidence="6" id="KW-0328">Glycosyltransferase</keyword>
<dbReference type="InterPro" id="IPR011815">
    <property type="entry name" value="PBP_1c"/>
</dbReference>
<dbReference type="PANTHER" id="PTHR32282">
    <property type="entry name" value="BINDING PROTEIN TRANSPEPTIDASE, PUTATIVE-RELATED"/>
    <property type="match status" value="1"/>
</dbReference>
<dbReference type="InterPro" id="IPR023346">
    <property type="entry name" value="Lysozyme-like_dom_sf"/>
</dbReference>
<keyword evidence="7" id="KW-0808">Transferase</keyword>
<feature type="signal peptide" evidence="12">
    <location>
        <begin position="1"/>
        <end position="25"/>
    </location>
</feature>
<dbReference type="SUPFAM" id="SSF53955">
    <property type="entry name" value="Lysozyme-like"/>
    <property type="match status" value="1"/>
</dbReference>
<dbReference type="SUPFAM" id="SSF56601">
    <property type="entry name" value="beta-lactamase/transpeptidase-like"/>
    <property type="match status" value="1"/>
</dbReference>
<dbReference type="InterPro" id="IPR001460">
    <property type="entry name" value="PCN-bd_Tpept"/>
</dbReference>
<evidence type="ECO:0000256" key="3">
    <source>
        <dbReference type="ARBA" id="ARBA00007739"/>
    </source>
</evidence>
<dbReference type="InterPro" id="IPR012338">
    <property type="entry name" value="Beta-lactam/transpept-like"/>
</dbReference>
<evidence type="ECO:0000259" key="15">
    <source>
        <dbReference type="Pfam" id="PF06832"/>
    </source>
</evidence>
<reference evidence="16 17" key="1">
    <citation type="submission" date="2020-05" db="EMBL/GenBank/DDBJ databases">
        <title>Azospirillum oleiclasticum sp. nov, a nitrogen-fixing and heavy crude oil-emulsifying bacterium isolated from the crude oil of Yumen Oilfield.</title>
        <authorList>
            <person name="Wu D."/>
            <person name="Cai M."/>
            <person name="Zhang X."/>
        </authorList>
    </citation>
    <scope>NUCLEOTIDE SEQUENCE [LARGE SCALE GENOMIC DNA]</scope>
    <source>
        <strain evidence="16 17">ROY-1-1-2</strain>
    </source>
</reference>
<evidence type="ECO:0000256" key="6">
    <source>
        <dbReference type="ARBA" id="ARBA00022676"/>
    </source>
</evidence>
<comment type="caution">
    <text evidence="16">The sequence shown here is derived from an EMBL/GenBank/DDBJ whole genome shotgun (WGS) entry which is preliminary data.</text>
</comment>
<dbReference type="InterPro" id="IPR006311">
    <property type="entry name" value="TAT_signal"/>
</dbReference>
<dbReference type="Gene3D" id="3.40.710.10">
    <property type="entry name" value="DD-peptidase/beta-lactamase superfamily"/>
    <property type="match status" value="1"/>
</dbReference>
<protein>
    <recommendedName>
        <fullName evidence="10">peptidoglycan glycosyltransferase</fullName>
        <ecNumber evidence="10">2.4.99.28</ecNumber>
    </recommendedName>
</protein>
<comment type="similarity">
    <text evidence="3">In the N-terminal section; belongs to the glycosyltransferase 51 family.</text>
</comment>
<evidence type="ECO:0000259" key="14">
    <source>
        <dbReference type="Pfam" id="PF00912"/>
    </source>
</evidence>
<name>A0ABX2TCG8_9PROT</name>
<evidence type="ECO:0000256" key="5">
    <source>
        <dbReference type="ARBA" id="ARBA00022670"/>
    </source>
</evidence>
<dbReference type="PROSITE" id="PS51318">
    <property type="entry name" value="TAT"/>
    <property type="match status" value="1"/>
</dbReference>
<dbReference type="InterPro" id="IPR009647">
    <property type="entry name" value="PBP_C"/>
</dbReference>
<dbReference type="InterPro" id="IPR036950">
    <property type="entry name" value="PBP_transglycosylase"/>
</dbReference>
<evidence type="ECO:0000256" key="9">
    <source>
        <dbReference type="ARBA" id="ARBA00023268"/>
    </source>
</evidence>